<evidence type="ECO:0000313" key="3">
    <source>
        <dbReference type="Proteomes" id="UP000677265"/>
    </source>
</evidence>
<evidence type="ECO:0000313" key="1">
    <source>
        <dbReference type="EMBL" id="MBS4185993.1"/>
    </source>
</evidence>
<accession>A0A942YCX1</accession>
<dbReference type="EMBL" id="JAGYPE010000006">
    <property type="protein sequence ID" value="MBS4185993.1"/>
    <property type="molecule type" value="Genomic_DNA"/>
</dbReference>
<protein>
    <submittedName>
        <fullName evidence="1">Uncharacterized protein</fullName>
    </submittedName>
</protein>
<evidence type="ECO:0000313" key="2">
    <source>
        <dbReference type="EMBL" id="MCH6265319.1"/>
    </source>
</evidence>
<organism evidence="1">
    <name type="scientific">Neobacillus citreus</name>
    <dbReference type="NCBI Taxonomy" id="2833578"/>
    <lineage>
        <taxon>Bacteria</taxon>
        <taxon>Bacillati</taxon>
        <taxon>Bacillota</taxon>
        <taxon>Bacilli</taxon>
        <taxon>Bacillales</taxon>
        <taxon>Bacillaceae</taxon>
        <taxon>Neobacillus</taxon>
    </lineage>
</organism>
<dbReference type="AlphaFoldDB" id="A0A942YCX1"/>
<name>A0A942YCX1_9BACI</name>
<gene>
    <name evidence="2" type="ORF">KHB02_007230</name>
    <name evidence="1" type="ORF">KHB02_31870</name>
</gene>
<keyword evidence="3" id="KW-1185">Reference proteome</keyword>
<dbReference type="EMBL" id="JAGYPE020000009">
    <property type="protein sequence ID" value="MCH6265319.1"/>
    <property type="molecule type" value="Genomic_DNA"/>
</dbReference>
<proteinExistence type="predicted"/>
<dbReference type="RefSeq" id="WP_213145795.1">
    <property type="nucleotide sequence ID" value="NZ_JAGYPE020000009.1"/>
</dbReference>
<comment type="caution">
    <text evidence="1">The sequence shown here is derived from an EMBL/GenBank/DDBJ whole genome shotgun (WGS) entry which is preliminary data.</text>
</comment>
<sequence length="160" mass="18671">MVLGNFIQRVREENAPKPQEVSKEGEGKMLLNNIRWITSETKKIYQATVDSERLMEYLEEKLMQTDLIKMISEDPNPKRGYGVLYFYYSVKPRKRLLSVAPRRNNSYIHVVLFNHLLSQETLQQNGFTIGNSDIDPDILVQSKEEIDILVDLLKKNLRIS</sequence>
<dbReference type="Proteomes" id="UP000677265">
    <property type="component" value="Unassembled WGS sequence"/>
</dbReference>
<reference evidence="1" key="1">
    <citation type="submission" date="2021-05" db="EMBL/GenBank/DDBJ databases">
        <title>Novel Bacillus species.</title>
        <authorList>
            <person name="Liu G."/>
        </authorList>
    </citation>
    <scope>NUCLEOTIDE SEQUENCE</scope>
    <source>
        <strain evidence="1 3">FJAT-50051</strain>
    </source>
</reference>